<evidence type="ECO:0000259" key="1">
    <source>
        <dbReference type="Pfam" id="PF00535"/>
    </source>
</evidence>
<dbReference type="Pfam" id="PF00535">
    <property type="entry name" value="Glycos_transf_2"/>
    <property type="match status" value="1"/>
</dbReference>
<accession>A0A0B0DFT6</accession>
<evidence type="ECO:0000313" key="2">
    <source>
        <dbReference type="EMBL" id="KHE75595.1"/>
    </source>
</evidence>
<dbReference type="Proteomes" id="UP000030664">
    <property type="component" value="Unassembled WGS sequence"/>
</dbReference>
<dbReference type="InterPro" id="IPR029044">
    <property type="entry name" value="Nucleotide-diphossugar_trans"/>
</dbReference>
<dbReference type="Gene3D" id="3.90.550.10">
    <property type="entry name" value="Spore Coat Polysaccharide Biosynthesis Protein SpsA, Chain A"/>
    <property type="match status" value="1"/>
</dbReference>
<proteinExistence type="predicted"/>
<dbReference type="GO" id="GO:0016740">
    <property type="term" value="F:transferase activity"/>
    <property type="evidence" value="ECO:0007669"/>
    <property type="project" value="UniProtKB-KW"/>
</dbReference>
<keyword evidence="2" id="KW-0808">Transferase</keyword>
<evidence type="ECO:0000313" key="3">
    <source>
        <dbReference type="Proteomes" id="UP000030664"/>
    </source>
</evidence>
<reference evidence="2 3" key="1">
    <citation type="submission" date="2014-09" db="EMBL/GenBank/DDBJ databases">
        <title>High-quality draft genome sequence of Kocuria marina SO9-6, an actinobacterium isolated from a copper mine.</title>
        <authorList>
            <person name="Castro D.B."/>
            <person name="Pereira L.B."/>
            <person name="Silva M.V."/>
            <person name="Silva B.P."/>
            <person name="Zanardi B.R."/>
            <person name="Carlos C."/>
            <person name="Belgini D.R."/>
            <person name="Limache E.G."/>
            <person name="Lacerda G.V."/>
            <person name="Nery M.B."/>
            <person name="Gomes M.B."/>
            <person name="Souza S."/>
            <person name="Silva T.M."/>
            <person name="Rodrigues V.D."/>
            <person name="Paulino L.C."/>
            <person name="Vicentini R."/>
            <person name="Ferraz L.F."/>
            <person name="Ottoboni L.M."/>
        </authorList>
    </citation>
    <scope>NUCLEOTIDE SEQUENCE [LARGE SCALE GENOMIC DNA]</scope>
    <source>
        <strain evidence="2 3">SO9-6</strain>
    </source>
</reference>
<sequence>MVAHHLTAEQVYSMLSAEQRTVVDVIESEDRGSTAAVPRNEALRRTAARYITFLDSDDTLDPGAVTRWLGIAERRGSDLVMPFQHHENPRVDITPIVRPFRHSDLDPVKDRLGYRSSAFGLVRVDAARQMGARFDESVRTGEDQAFVMALYAGSRRIDSAPGTPGYLVHADADARVSRQSLPIRDEVAAALDLTREPWFAGVPDELKRSYILKYIRVNFFPALEHAVRSGVWDADYARSASAVFGELTGYAPHVADQLSCADLRVARLLSPGTGERELLAALTERRRFATPDALLTERWTRVLGRQAPLRVIAASAVQMLRYRWALTAGTRD</sequence>
<dbReference type="STRING" id="223184.AS25_00150"/>
<dbReference type="SUPFAM" id="SSF53448">
    <property type="entry name" value="Nucleotide-diphospho-sugar transferases"/>
    <property type="match status" value="1"/>
</dbReference>
<dbReference type="EMBL" id="JROM01000003">
    <property type="protein sequence ID" value="KHE75595.1"/>
    <property type="molecule type" value="Genomic_DNA"/>
</dbReference>
<dbReference type="CDD" id="cd00761">
    <property type="entry name" value="Glyco_tranf_GTA_type"/>
    <property type="match status" value="1"/>
</dbReference>
<comment type="caution">
    <text evidence="2">The sequence shown here is derived from an EMBL/GenBank/DDBJ whole genome shotgun (WGS) entry which is preliminary data.</text>
</comment>
<name>A0A0B0DFT6_9MICC</name>
<dbReference type="AlphaFoldDB" id="A0A0B0DFT6"/>
<organism evidence="2 3">
    <name type="scientific">Kocuria marina</name>
    <dbReference type="NCBI Taxonomy" id="223184"/>
    <lineage>
        <taxon>Bacteria</taxon>
        <taxon>Bacillati</taxon>
        <taxon>Actinomycetota</taxon>
        <taxon>Actinomycetes</taxon>
        <taxon>Micrococcales</taxon>
        <taxon>Micrococcaceae</taxon>
        <taxon>Kocuria</taxon>
    </lineage>
</organism>
<gene>
    <name evidence="2" type="ORF">AS25_00150</name>
</gene>
<feature type="domain" description="Glycosyltransferase 2-like" evidence="1">
    <location>
        <begin position="25"/>
        <end position="126"/>
    </location>
</feature>
<protein>
    <submittedName>
        <fullName evidence="2">Glycosyltransferase</fullName>
    </submittedName>
</protein>
<dbReference type="InterPro" id="IPR001173">
    <property type="entry name" value="Glyco_trans_2-like"/>
</dbReference>
<dbReference type="eggNOG" id="COG0463">
    <property type="taxonomic scope" value="Bacteria"/>
</dbReference>